<evidence type="ECO:0000256" key="1">
    <source>
        <dbReference type="SAM" id="MobiDB-lite"/>
    </source>
</evidence>
<organism evidence="2 3">
    <name type="scientific">Kocuria palustris PEL</name>
    <dbReference type="NCBI Taxonomy" id="1236550"/>
    <lineage>
        <taxon>Bacteria</taxon>
        <taxon>Bacillati</taxon>
        <taxon>Actinomycetota</taxon>
        <taxon>Actinomycetes</taxon>
        <taxon>Micrococcales</taxon>
        <taxon>Micrococcaceae</taxon>
        <taxon>Kocuria</taxon>
    </lineage>
</organism>
<dbReference type="AlphaFoldDB" id="M2YHH3"/>
<feature type="region of interest" description="Disordered" evidence="1">
    <location>
        <begin position="1"/>
        <end position="23"/>
    </location>
</feature>
<proteinExistence type="predicted"/>
<evidence type="ECO:0000313" key="3">
    <source>
        <dbReference type="Proteomes" id="UP000009877"/>
    </source>
</evidence>
<dbReference type="Proteomes" id="UP000009877">
    <property type="component" value="Unassembled WGS sequence"/>
</dbReference>
<comment type="caution">
    <text evidence="2">The sequence shown here is derived from an EMBL/GenBank/DDBJ whole genome shotgun (WGS) entry which is preliminary data.</text>
</comment>
<dbReference type="EMBL" id="ANHZ02000001">
    <property type="protein sequence ID" value="EME37955.1"/>
    <property type="molecule type" value="Genomic_DNA"/>
</dbReference>
<gene>
    <name evidence="2" type="ORF">C884_00150</name>
</gene>
<accession>M2YHH3</accession>
<protein>
    <submittedName>
        <fullName evidence="2">Uncharacterized protein</fullName>
    </submittedName>
</protein>
<sequence>MGLPSGRGRRGASAAGCADGLCGVRGRQPTPGPFMAGSPGICNVAAVESTSRG</sequence>
<name>M2YHH3_9MICC</name>
<reference evidence="2 3" key="1">
    <citation type="journal article" date="2014" name="Genome Announc.">
        <title>Draft Genome Sequence of Kocuria palustris PEL.</title>
        <authorList>
            <person name="Sharma G."/>
            <person name="Khatri I."/>
            <person name="Subramanian S."/>
        </authorList>
    </citation>
    <scope>NUCLEOTIDE SEQUENCE [LARGE SCALE GENOMIC DNA]</scope>
    <source>
        <strain evidence="2 3">PEL</strain>
    </source>
</reference>
<keyword evidence="3" id="KW-1185">Reference proteome</keyword>
<evidence type="ECO:0000313" key="2">
    <source>
        <dbReference type="EMBL" id="EME37955.1"/>
    </source>
</evidence>